<sequence>MANERILFMKNNKKKYVLLIILMLLIAFFSSQCMMNHTNLKSKNTVVVLLSSSYNKKTSRILDALRDYACNNSITLDFWYKEQLSAKDLDSLVKKETDNHVIGILLIYPEEYMTEPNKHYDYSNLLAITETMTSSFIHYATFEKTTEKAYCLPITSQIIKKIAESKHSHIYIKNTYKLGYKSIQMIDSYSRSKHMQNIIVSCQKLDKQTIESGKLNSLLAN</sequence>
<evidence type="ECO:0000313" key="1">
    <source>
        <dbReference type="EMBL" id="MSU81776.1"/>
    </source>
</evidence>
<dbReference type="AlphaFoldDB" id="A0A6N7Y0L4"/>
<name>A0A6N7Y0L4_9FIRM</name>
<gene>
    <name evidence="1" type="ORF">FYJ25_05225</name>
</gene>
<dbReference type="Proteomes" id="UP000433359">
    <property type="component" value="Unassembled WGS sequence"/>
</dbReference>
<protein>
    <submittedName>
        <fullName evidence="1">Uncharacterized protein</fullName>
    </submittedName>
</protein>
<comment type="caution">
    <text evidence="1">The sequence shown here is derived from an EMBL/GenBank/DDBJ whole genome shotgun (WGS) entry which is preliminary data.</text>
</comment>
<organism evidence="1 2">
    <name type="scientific">Anaerobutyricum soehngenii</name>
    <dbReference type="NCBI Taxonomy" id="105843"/>
    <lineage>
        <taxon>Bacteria</taxon>
        <taxon>Bacillati</taxon>
        <taxon>Bacillota</taxon>
        <taxon>Clostridia</taxon>
        <taxon>Lachnospirales</taxon>
        <taxon>Lachnospiraceae</taxon>
        <taxon>Anaerobutyricum</taxon>
    </lineage>
</organism>
<proteinExistence type="predicted"/>
<reference evidence="1 2" key="1">
    <citation type="submission" date="2019-08" db="EMBL/GenBank/DDBJ databases">
        <title>In-depth cultivation of the pig gut microbiome towards novel bacterial diversity and tailored functional studies.</title>
        <authorList>
            <person name="Wylensek D."/>
            <person name="Hitch T.C.A."/>
            <person name="Clavel T."/>
        </authorList>
    </citation>
    <scope>NUCLEOTIDE SEQUENCE [LARGE SCALE GENOMIC DNA]</scope>
    <source>
        <strain evidence="1 2">BSM-383-APC-4H</strain>
    </source>
</reference>
<accession>A0A6N7Y0L4</accession>
<evidence type="ECO:0000313" key="2">
    <source>
        <dbReference type="Proteomes" id="UP000433359"/>
    </source>
</evidence>
<dbReference type="EMBL" id="VULP01000007">
    <property type="protein sequence ID" value="MSU81776.1"/>
    <property type="molecule type" value="Genomic_DNA"/>
</dbReference>